<dbReference type="VEuPathDB" id="CryptoDB:GNI_034210"/>
<feature type="non-terminal residue" evidence="1">
    <location>
        <position position="1"/>
    </location>
</feature>
<accession>A0A023BB29</accession>
<name>A0A023BB29_GRENI</name>
<evidence type="ECO:0000313" key="1">
    <source>
        <dbReference type="EMBL" id="EZG78619.1"/>
    </source>
</evidence>
<protein>
    <submittedName>
        <fullName evidence="1">Uncharacterized protein</fullName>
    </submittedName>
</protein>
<organism evidence="1 2">
    <name type="scientific">Gregarina niphandrodes</name>
    <name type="common">Septate eugregarine</name>
    <dbReference type="NCBI Taxonomy" id="110365"/>
    <lineage>
        <taxon>Eukaryota</taxon>
        <taxon>Sar</taxon>
        <taxon>Alveolata</taxon>
        <taxon>Apicomplexa</taxon>
        <taxon>Conoidasida</taxon>
        <taxon>Gregarinasina</taxon>
        <taxon>Eugregarinorida</taxon>
        <taxon>Gregarinidae</taxon>
        <taxon>Gregarina</taxon>
    </lineage>
</organism>
<dbReference type="GeneID" id="22911359"/>
<dbReference type="EMBL" id="AFNH02000262">
    <property type="protein sequence ID" value="EZG78619.1"/>
    <property type="molecule type" value="Genomic_DNA"/>
</dbReference>
<sequence length="169" mass="18600">YPFLSADGYLASDPVAIVLHAAGKSNLLPNGQEERTRAISVVESSVRIFELLKKAAESDAVERELIISEQIPPCLARVEVLMRAKGLPEANVLMRPKGLAVENAFDISDVACDVLCWALTESKQQCFRREDVEDLYPTIAQTAKTTNQMFIDLTKSRCLGVCDNNTALD</sequence>
<dbReference type="Proteomes" id="UP000019763">
    <property type="component" value="Unassembled WGS sequence"/>
</dbReference>
<dbReference type="AlphaFoldDB" id="A0A023BB29"/>
<gene>
    <name evidence="1" type="ORF">GNI_034210</name>
</gene>
<comment type="caution">
    <text evidence="1">The sequence shown here is derived from an EMBL/GenBank/DDBJ whole genome shotgun (WGS) entry which is preliminary data.</text>
</comment>
<keyword evidence="2" id="KW-1185">Reference proteome</keyword>
<proteinExistence type="predicted"/>
<reference evidence="1" key="1">
    <citation type="submission" date="2013-12" db="EMBL/GenBank/DDBJ databases">
        <authorList>
            <person name="Omoto C.K."/>
            <person name="Sibley D."/>
            <person name="Venepally P."/>
            <person name="Hadjithomas M."/>
            <person name="Karamycheva S."/>
            <person name="Brunk B."/>
            <person name="Roos D."/>
            <person name="Caler E."/>
            <person name="Lorenzi H."/>
        </authorList>
    </citation>
    <scope>NUCLEOTIDE SEQUENCE</scope>
</reference>
<dbReference type="RefSeq" id="XP_011129239.1">
    <property type="nucleotide sequence ID" value="XM_011130937.1"/>
</dbReference>
<evidence type="ECO:0000313" key="2">
    <source>
        <dbReference type="Proteomes" id="UP000019763"/>
    </source>
</evidence>